<dbReference type="AlphaFoldDB" id="A0A9N9TB73"/>
<evidence type="ECO:0000256" key="1">
    <source>
        <dbReference type="ARBA" id="ARBA00011079"/>
    </source>
</evidence>
<dbReference type="Proteomes" id="UP001153709">
    <property type="component" value="Chromosome 8"/>
</dbReference>
<dbReference type="PANTHER" id="PTHR11010:SF117">
    <property type="entry name" value="SERINE PROTEASE 16"/>
    <property type="match status" value="1"/>
</dbReference>
<keyword evidence="2" id="KW-0645">Protease</keyword>
<keyword evidence="4" id="KW-0378">Hydrolase</keyword>
<accession>A0A9N9TB73</accession>
<dbReference type="InterPro" id="IPR008758">
    <property type="entry name" value="Peptidase_S28"/>
</dbReference>
<comment type="similarity">
    <text evidence="1">Belongs to the peptidase S28 family.</text>
</comment>
<dbReference type="OrthoDB" id="6699052at2759"/>
<keyword evidence="7" id="KW-1185">Reference proteome</keyword>
<evidence type="ECO:0000256" key="5">
    <source>
        <dbReference type="ARBA" id="ARBA00023180"/>
    </source>
</evidence>
<dbReference type="InterPro" id="IPR029058">
    <property type="entry name" value="AB_hydrolase_fold"/>
</dbReference>
<evidence type="ECO:0000313" key="7">
    <source>
        <dbReference type="Proteomes" id="UP001153709"/>
    </source>
</evidence>
<dbReference type="GO" id="GO:0008239">
    <property type="term" value="F:dipeptidyl-peptidase activity"/>
    <property type="evidence" value="ECO:0007669"/>
    <property type="project" value="TreeGrafter"/>
</dbReference>
<keyword evidence="5" id="KW-0325">Glycoprotein</keyword>
<evidence type="ECO:0000256" key="3">
    <source>
        <dbReference type="ARBA" id="ARBA00022729"/>
    </source>
</evidence>
<evidence type="ECO:0000256" key="2">
    <source>
        <dbReference type="ARBA" id="ARBA00022670"/>
    </source>
</evidence>
<organism evidence="6 7">
    <name type="scientific">Diabrotica balteata</name>
    <name type="common">Banded cucumber beetle</name>
    <dbReference type="NCBI Taxonomy" id="107213"/>
    <lineage>
        <taxon>Eukaryota</taxon>
        <taxon>Metazoa</taxon>
        <taxon>Ecdysozoa</taxon>
        <taxon>Arthropoda</taxon>
        <taxon>Hexapoda</taxon>
        <taxon>Insecta</taxon>
        <taxon>Pterygota</taxon>
        <taxon>Neoptera</taxon>
        <taxon>Endopterygota</taxon>
        <taxon>Coleoptera</taxon>
        <taxon>Polyphaga</taxon>
        <taxon>Cucujiformia</taxon>
        <taxon>Chrysomeloidea</taxon>
        <taxon>Chrysomelidae</taxon>
        <taxon>Galerucinae</taxon>
        <taxon>Diabroticina</taxon>
        <taxon>Diabroticites</taxon>
        <taxon>Diabrotica</taxon>
    </lineage>
</organism>
<proteinExistence type="inferred from homology"/>
<evidence type="ECO:0000256" key="4">
    <source>
        <dbReference type="ARBA" id="ARBA00022801"/>
    </source>
</evidence>
<protein>
    <submittedName>
        <fullName evidence="6">Uncharacterized protein</fullName>
    </submittedName>
</protein>
<sequence length="243" mass="28574">MIIEGTEGKKEDFSMRSVSGKSYSFKRVDKFEYLGVVFDENGKEKWELVARIAKGNKKLGGLRALLNSKYVSRQAWTLNKKEEDTLERWERKILRCIFRGRKAEDGWERRTNNELMALYKEPTITKFVKAQRIRWLGHVERMAANRIPKLVITRKLIDPKRRGRPRTRWISKAEEDLKHVKRYYVNDELASGKGNLAFLQIGGEGEATAAWMTNGSWITYARKYKPILFQLEHRYYGKSHPTK</sequence>
<dbReference type="GO" id="GO:0006508">
    <property type="term" value="P:proteolysis"/>
    <property type="evidence" value="ECO:0007669"/>
    <property type="project" value="UniProtKB-KW"/>
</dbReference>
<dbReference type="EMBL" id="OU898283">
    <property type="protein sequence ID" value="CAG9839389.1"/>
    <property type="molecule type" value="Genomic_DNA"/>
</dbReference>
<dbReference type="PANTHER" id="PTHR11010">
    <property type="entry name" value="PROTEASE S28 PRO-X CARBOXYPEPTIDASE-RELATED"/>
    <property type="match status" value="1"/>
</dbReference>
<reference evidence="6" key="1">
    <citation type="submission" date="2022-01" db="EMBL/GenBank/DDBJ databases">
        <authorList>
            <person name="King R."/>
        </authorList>
    </citation>
    <scope>NUCLEOTIDE SEQUENCE</scope>
</reference>
<evidence type="ECO:0000313" key="6">
    <source>
        <dbReference type="EMBL" id="CAG9839389.1"/>
    </source>
</evidence>
<dbReference type="GO" id="GO:0070008">
    <property type="term" value="F:serine-type exopeptidase activity"/>
    <property type="evidence" value="ECO:0007669"/>
    <property type="project" value="InterPro"/>
</dbReference>
<keyword evidence="3" id="KW-0732">Signal</keyword>
<name>A0A9N9TB73_DIABA</name>
<gene>
    <name evidence="6" type="ORF">DIABBA_LOCUS12163</name>
</gene>
<dbReference type="Pfam" id="PF05577">
    <property type="entry name" value="Peptidase_S28"/>
    <property type="match status" value="1"/>
</dbReference>
<dbReference type="Gene3D" id="3.40.50.1820">
    <property type="entry name" value="alpha/beta hydrolase"/>
    <property type="match status" value="1"/>
</dbReference>